<accession>A0A271J6H5</accession>
<comment type="similarity">
    <text evidence="1 6">Belongs to the peptidase S8 family.</text>
</comment>
<feature type="chain" id="PRO_5012831705" description="SLH domain-containing protein" evidence="7">
    <location>
        <begin position="17"/>
        <end position="916"/>
    </location>
</feature>
<dbReference type="InterPro" id="IPR015500">
    <property type="entry name" value="Peptidase_S8_subtilisin-rel"/>
</dbReference>
<dbReference type="PRINTS" id="PR00723">
    <property type="entry name" value="SUBTILISIN"/>
</dbReference>
<evidence type="ECO:0000313" key="9">
    <source>
        <dbReference type="EMBL" id="PAP78644.1"/>
    </source>
</evidence>
<dbReference type="Proteomes" id="UP000216339">
    <property type="component" value="Unassembled WGS sequence"/>
</dbReference>
<dbReference type="InterPro" id="IPR022398">
    <property type="entry name" value="Peptidase_S8_His-AS"/>
</dbReference>
<evidence type="ECO:0000313" key="10">
    <source>
        <dbReference type="Proteomes" id="UP000216339"/>
    </source>
</evidence>
<dbReference type="EMBL" id="MQWD01000001">
    <property type="protein sequence ID" value="PAP78644.1"/>
    <property type="molecule type" value="Genomic_DNA"/>
</dbReference>
<reference evidence="9 10" key="1">
    <citation type="submission" date="2016-11" db="EMBL/GenBank/DDBJ databases">
        <title>Study of marine rhodopsin-containing bacteria.</title>
        <authorList>
            <person name="Yoshizawa S."/>
            <person name="Kumagai Y."/>
            <person name="Kogure K."/>
        </authorList>
    </citation>
    <scope>NUCLEOTIDE SEQUENCE [LARGE SCALE GENOMIC DNA]</scope>
    <source>
        <strain evidence="9 10">SAORIC-28</strain>
    </source>
</reference>
<evidence type="ECO:0000256" key="7">
    <source>
        <dbReference type="SAM" id="SignalP"/>
    </source>
</evidence>
<keyword evidence="10" id="KW-1185">Reference proteome</keyword>
<dbReference type="PANTHER" id="PTHR43806">
    <property type="entry name" value="PEPTIDASE S8"/>
    <property type="match status" value="1"/>
</dbReference>
<sequence>MFLPLLVLLLAGGARAQAVLGPSLQDALSDALVTERLQVIVTFDGDGPLTALQRTRLASVGVVGVTMESLPIAGVLATPAQVGLIAGLPGVRSVWHNDRLDYENDGATALTGVDRLRTDPDLRTALGLPFSGKGIGVLINDSGVDGTHPDIQFPNHVVQNVSAQINLNSLSSLLPVTHVENNPNTDVGGGHGTHVAGIIGGTGAQSAGRFEGVAPGADLIGYGSGAALFILDTIGGFDYALTHQFEYNIRVVSNSFGNTGDVGTDFNPDDPTNVATKALADRGVVVVFSAGNSGPGESTITGNFKKAPWVVMVGAGDDLGALADFSSRGLAGNGGTVTVDGETYEWADRPTVTAPGVDIISTRASLGDGTPETSLPPGQAPFYTSLSGTSMSCPHVSGIVALMLEADPTLDVYDVRRILETTATNMPGREIWETGAGYVNAYAAVAHVLGQPAGARATVNGFRTFDANALLVDGPSFEASVFFSPVGEPETVTFEVGENVALVKARATVPENTVAIVLTSPSGTRYGSGITLPVLGEIAAVVAPGEAGTWTYSVSGIGGVSGQDVDPLGVTNGYAVPGTVDATISLVLTGGFSGINDLVGHPARAFVEAAVLDRLADGDSPTRFFPNRALVRGELAEYLVMGAGVRQPVPGDVPAFGDVAADLRPFAAAVAAQGAALKDQAGQAAGLVRLDGGAFAPETRVRREELAYSLVAALGLHGVAADYEGAVFATFNGERIALGDVNAIAPGLRGYVQLALDAGLMNAQFAVEQGPFDLEPTITATFSPRKAVTRAEYAAAAVRLFGIYDAADPAAYEPAGESLLGTPALATAADETLELEGAAPNPVAGRARIAFSTRGGAARLAVYDVLGREVAVLVDGEVPAGRQTASFDAAGLAAGAYVYRLTAGAESRTGRLTVAR</sequence>
<dbReference type="InterPro" id="IPR050131">
    <property type="entry name" value="Peptidase_S8_subtilisin-like"/>
</dbReference>
<feature type="active site" description="Charge relay system" evidence="5 6">
    <location>
        <position position="141"/>
    </location>
</feature>
<dbReference type="GO" id="GO:0004252">
    <property type="term" value="F:serine-type endopeptidase activity"/>
    <property type="evidence" value="ECO:0007669"/>
    <property type="project" value="UniProtKB-UniRule"/>
</dbReference>
<comment type="caution">
    <text evidence="9">The sequence shown here is derived from an EMBL/GenBank/DDBJ whole genome shotgun (WGS) entry which is preliminary data.</text>
</comment>
<dbReference type="InterPro" id="IPR000209">
    <property type="entry name" value="Peptidase_S8/S53_dom"/>
</dbReference>
<feature type="active site" description="Charge relay system" evidence="5 6">
    <location>
        <position position="191"/>
    </location>
</feature>
<name>A0A271J6H5_9BACT</name>
<dbReference type="InterPro" id="IPR023828">
    <property type="entry name" value="Peptidase_S8_Ser-AS"/>
</dbReference>
<evidence type="ECO:0000256" key="4">
    <source>
        <dbReference type="ARBA" id="ARBA00022825"/>
    </source>
</evidence>
<dbReference type="InterPro" id="IPR001119">
    <property type="entry name" value="SLH_dom"/>
</dbReference>
<dbReference type="AlphaFoldDB" id="A0A271J6H5"/>
<dbReference type="PROSITE" id="PS51892">
    <property type="entry name" value="SUBTILASE"/>
    <property type="match status" value="1"/>
</dbReference>
<gene>
    <name evidence="9" type="ORF">BSZ37_03600</name>
</gene>
<feature type="domain" description="SLH" evidence="8">
    <location>
        <begin position="735"/>
        <end position="811"/>
    </location>
</feature>
<evidence type="ECO:0000256" key="6">
    <source>
        <dbReference type="PROSITE-ProRule" id="PRU01240"/>
    </source>
</evidence>
<dbReference type="Pfam" id="PF00082">
    <property type="entry name" value="Peptidase_S8"/>
    <property type="match status" value="1"/>
</dbReference>
<evidence type="ECO:0000259" key="8">
    <source>
        <dbReference type="PROSITE" id="PS51272"/>
    </source>
</evidence>
<dbReference type="SUPFAM" id="SSF52743">
    <property type="entry name" value="Subtilisin-like"/>
    <property type="match status" value="1"/>
</dbReference>
<keyword evidence="7" id="KW-0732">Signal</keyword>
<keyword evidence="2 6" id="KW-0645">Protease</keyword>
<dbReference type="GO" id="GO:0006508">
    <property type="term" value="P:proteolysis"/>
    <property type="evidence" value="ECO:0007669"/>
    <property type="project" value="UniProtKB-KW"/>
</dbReference>
<proteinExistence type="inferred from homology"/>
<feature type="active site" description="Charge relay system" evidence="5 6">
    <location>
        <position position="390"/>
    </location>
</feature>
<evidence type="ECO:0000256" key="3">
    <source>
        <dbReference type="ARBA" id="ARBA00022801"/>
    </source>
</evidence>
<keyword evidence="3 6" id="KW-0378">Hydrolase</keyword>
<dbReference type="Gene3D" id="3.40.50.200">
    <property type="entry name" value="Peptidase S8/S53 domain"/>
    <property type="match status" value="1"/>
</dbReference>
<dbReference type="PROSITE" id="PS00138">
    <property type="entry name" value="SUBTILASE_SER"/>
    <property type="match status" value="1"/>
</dbReference>
<keyword evidence="4 6" id="KW-0720">Serine protease</keyword>
<dbReference type="PROSITE" id="PS51272">
    <property type="entry name" value="SLH"/>
    <property type="match status" value="1"/>
</dbReference>
<dbReference type="PANTHER" id="PTHR43806:SF65">
    <property type="entry name" value="SERINE PROTEASE APRX"/>
    <property type="match status" value="1"/>
</dbReference>
<dbReference type="InterPro" id="IPR036852">
    <property type="entry name" value="Peptidase_S8/S53_dom_sf"/>
</dbReference>
<evidence type="ECO:0000256" key="2">
    <source>
        <dbReference type="ARBA" id="ARBA00022670"/>
    </source>
</evidence>
<evidence type="ECO:0000256" key="1">
    <source>
        <dbReference type="ARBA" id="ARBA00011073"/>
    </source>
</evidence>
<dbReference type="PROSITE" id="PS00137">
    <property type="entry name" value="SUBTILASE_HIS"/>
    <property type="match status" value="1"/>
</dbReference>
<feature type="signal peptide" evidence="7">
    <location>
        <begin position="1"/>
        <end position="16"/>
    </location>
</feature>
<evidence type="ECO:0000256" key="5">
    <source>
        <dbReference type="PIRSR" id="PIRSR615500-1"/>
    </source>
</evidence>
<organism evidence="9 10">
    <name type="scientific">Rubrivirga marina</name>
    <dbReference type="NCBI Taxonomy" id="1196024"/>
    <lineage>
        <taxon>Bacteria</taxon>
        <taxon>Pseudomonadati</taxon>
        <taxon>Rhodothermota</taxon>
        <taxon>Rhodothermia</taxon>
        <taxon>Rhodothermales</taxon>
        <taxon>Rubricoccaceae</taxon>
        <taxon>Rubrivirga</taxon>
    </lineage>
</organism>
<protein>
    <recommendedName>
        <fullName evidence="8">SLH domain-containing protein</fullName>
    </recommendedName>
</protein>
<dbReference type="InterPro" id="IPR026444">
    <property type="entry name" value="Secre_tail"/>
</dbReference>
<dbReference type="NCBIfam" id="TIGR04183">
    <property type="entry name" value="Por_Secre_tail"/>
    <property type="match status" value="1"/>
</dbReference>